<evidence type="ECO:0000256" key="5">
    <source>
        <dbReference type="ARBA" id="ARBA00023163"/>
    </source>
</evidence>
<dbReference type="InterPro" id="IPR010985">
    <property type="entry name" value="Ribbon_hlx_hlx"/>
</dbReference>
<dbReference type="OrthoDB" id="558755at2"/>
<accession>A0A1R1LAL9</accession>
<evidence type="ECO:0000256" key="4">
    <source>
        <dbReference type="ARBA" id="ARBA00023125"/>
    </source>
</evidence>
<sequence length="94" mass="10435">MVDPGDRRRSRRMELRTTGEERALIDRAVAVSGTDLTEFVVTHASEAARRVLADRQSFGLDATALEQWEDLNARPARELPGLAALFRRPSPFGG</sequence>
<evidence type="ECO:0000313" key="8">
    <source>
        <dbReference type="Proteomes" id="UP000187085"/>
    </source>
</evidence>
<evidence type="ECO:0000256" key="2">
    <source>
        <dbReference type="ARBA" id="ARBA00022649"/>
    </source>
</evidence>
<reference evidence="7 8" key="1">
    <citation type="submission" date="2016-12" db="EMBL/GenBank/DDBJ databases">
        <title>Draft genome of Tersicoccus phoenicis 1P05MA.</title>
        <authorList>
            <person name="Nakajima Y."/>
            <person name="Yoshizawa S."/>
            <person name="Nakamura K."/>
            <person name="Ogura Y."/>
            <person name="Hayashi T."/>
            <person name="Kogure K."/>
        </authorList>
    </citation>
    <scope>NUCLEOTIDE SEQUENCE [LARGE SCALE GENOMIC DNA]</scope>
    <source>
        <strain evidence="7 8">1p05MA</strain>
    </source>
</reference>
<dbReference type="GO" id="GO:0003677">
    <property type="term" value="F:DNA binding"/>
    <property type="evidence" value="ECO:0007669"/>
    <property type="project" value="UniProtKB-KW"/>
</dbReference>
<dbReference type="RefSeq" id="WP_076703944.1">
    <property type="nucleotide sequence ID" value="NZ_MRDE01000053.1"/>
</dbReference>
<keyword evidence="4" id="KW-0238">DNA-binding</keyword>
<dbReference type="Gene3D" id="1.20.5.780">
    <property type="entry name" value="Single helix bin"/>
    <property type="match status" value="1"/>
</dbReference>
<evidence type="ECO:0000256" key="1">
    <source>
        <dbReference type="ARBA" id="ARBA00022491"/>
    </source>
</evidence>
<keyword evidence="2" id="KW-1277">Toxin-antitoxin system</keyword>
<dbReference type="SUPFAM" id="SSF47598">
    <property type="entry name" value="Ribbon-helix-helix"/>
    <property type="match status" value="1"/>
</dbReference>
<comment type="similarity">
    <text evidence="6">Belongs to the TacA antitoxin family.</text>
</comment>
<name>A0A1R1LAL9_9MICC</name>
<dbReference type="PANTHER" id="PTHR35401">
    <property type="entry name" value="COPG FAMILY HELIX-TURN-HELIX PROTEIN-RELATED-RELATED"/>
    <property type="match status" value="1"/>
</dbReference>
<dbReference type="Pfam" id="PF08681">
    <property type="entry name" value="TacA1"/>
    <property type="match status" value="1"/>
</dbReference>
<proteinExistence type="inferred from homology"/>
<evidence type="ECO:0008006" key="9">
    <source>
        <dbReference type="Google" id="ProtNLM"/>
    </source>
</evidence>
<keyword evidence="3" id="KW-0805">Transcription regulation</keyword>
<dbReference type="InterPro" id="IPR014795">
    <property type="entry name" value="TacA_1-like"/>
</dbReference>
<keyword evidence="5" id="KW-0804">Transcription</keyword>
<dbReference type="AlphaFoldDB" id="A0A1R1LAL9"/>
<evidence type="ECO:0000256" key="6">
    <source>
        <dbReference type="ARBA" id="ARBA00049988"/>
    </source>
</evidence>
<dbReference type="GO" id="GO:0006355">
    <property type="term" value="P:regulation of DNA-templated transcription"/>
    <property type="evidence" value="ECO:0007669"/>
    <property type="project" value="InterPro"/>
</dbReference>
<evidence type="ECO:0000256" key="3">
    <source>
        <dbReference type="ARBA" id="ARBA00023015"/>
    </source>
</evidence>
<dbReference type="EMBL" id="MRDE01000053">
    <property type="protein sequence ID" value="OMH24546.1"/>
    <property type="molecule type" value="Genomic_DNA"/>
</dbReference>
<dbReference type="Proteomes" id="UP000187085">
    <property type="component" value="Unassembled WGS sequence"/>
</dbReference>
<keyword evidence="8" id="KW-1185">Reference proteome</keyword>
<gene>
    <name evidence="7" type="ORF">BKD30_08190</name>
</gene>
<keyword evidence="1" id="KW-0678">Repressor</keyword>
<dbReference type="PANTHER" id="PTHR35401:SF1">
    <property type="entry name" value="CYTOPLASMIC PROTEIN"/>
    <property type="match status" value="1"/>
</dbReference>
<comment type="caution">
    <text evidence="7">The sequence shown here is derived from an EMBL/GenBank/DDBJ whole genome shotgun (WGS) entry which is preliminary data.</text>
</comment>
<protein>
    <recommendedName>
        <fullName evidence="9">Antitoxin</fullName>
    </recommendedName>
</protein>
<evidence type="ECO:0000313" key="7">
    <source>
        <dbReference type="EMBL" id="OMH24546.1"/>
    </source>
</evidence>
<organism evidence="7 8">
    <name type="scientific">Tersicoccus phoenicis</name>
    <dbReference type="NCBI Taxonomy" id="554083"/>
    <lineage>
        <taxon>Bacteria</taxon>
        <taxon>Bacillati</taxon>
        <taxon>Actinomycetota</taxon>
        <taxon>Actinomycetes</taxon>
        <taxon>Micrococcales</taxon>
        <taxon>Micrococcaceae</taxon>
        <taxon>Tersicoccus</taxon>
    </lineage>
</organism>
<dbReference type="STRING" id="554083.BKD30_08190"/>